<reference evidence="1 2" key="1">
    <citation type="journal article" date="2016" name="Nat. Commun.">
        <title>Thousands of microbial genomes shed light on interconnected biogeochemical processes in an aquifer system.</title>
        <authorList>
            <person name="Anantharaman K."/>
            <person name="Brown C.T."/>
            <person name="Hug L.A."/>
            <person name="Sharon I."/>
            <person name="Castelle C.J."/>
            <person name="Probst A.J."/>
            <person name="Thomas B.C."/>
            <person name="Singh A."/>
            <person name="Wilkins M.J."/>
            <person name="Karaoz U."/>
            <person name="Brodie E.L."/>
            <person name="Williams K.H."/>
            <person name="Hubbard S.S."/>
            <person name="Banfield J.F."/>
        </authorList>
    </citation>
    <scope>NUCLEOTIDE SEQUENCE [LARGE SCALE GENOMIC DNA]</scope>
</reference>
<dbReference type="AlphaFoldDB" id="A0A1F5ZKI7"/>
<name>A0A1F5ZKI7_9BACT</name>
<protein>
    <submittedName>
        <fullName evidence="1">Uncharacterized protein</fullName>
    </submittedName>
</protein>
<dbReference type="EMBL" id="MFJJ01000058">
    <property type="protein sequence ID" value="OGG12612.1"/>
    <property type="molecule type" value="Genomic_DNA"/>
</dbReference>
<evidence type="ECO:0000313" key="1">
    <source>
        <dbReference type="EMBL" id="OGG12612.1"/>
    </source>
</evidence>
<comment type="caution">
    <text evidence="1">The sequence shown here is derived from an EMBL/GenBank/DDBJ whole genome shotgun (WGS) entry which is preliminary data.</text>
</comment>
<sequence length="122" mass="13196">MIGAMTDPAQPNLGKELEGGIALGEPFPLKDIGTHEMPLPKEVIAVGVSQRPTNVKLPQVVQQQGVAAIGQNPVSSQAPSVALPLTDDQIAQGLKVGVTSSWRWLAEWCIRRLKQLQRTLRK</sequence>
<dbReference type="Proteomes" id="UP000177416">
    <property type="component" value="Unassembled WGS sequence"/>
</dbReference>
<proteinExistence type="predicted"/>
<gene>
    <name evidence="1" type="ORF">A2875_05355</name>
</gene>
<organism evidence="1 2">
    <name type="scientific">Candidatus Gottesmanbacteria bacterium RIFCSPHIGHO2_01_FULL_46_14</name>
    <dbReference type="NCBI Taxonomy" id="1798380"/>
    <lineage>
        <taxon>Bacteria</taxon>
        <taxon>Candidatus Gottesmaniibacteriota</taxon>
    </lineage>
</organism>
<accession>A0A1F5ZKI7</accession>
<evidence type="ECO:0000313" key="2">
    <source>
        <dbReference type="Proteomes" id="UP000177416"/>
    </source>
</evidence>